<gene>
    <name evidence="1" type="ORF">CK203_088137</name>
</gene>
<comment type="caution">
    <text evidence="1">The sequence shown here is derived from an EMBL/GenBank/DDBJ whole genome shotgun (WGS) entry which is preliminary data.</text>
</comment>
<proteinExistence type="predicted"/>
<protein>
    <submittedName>
        <fullName evidence="1">Uncharacterized protein</fullName>
    </submittedName>
</protein>
<organism evidence="1 2">
    <name type="scientific">Vitis vinifera</name>
    <name type="common">Grape</name>
    <dbReference type="NCBI Taxonomy" id="29760"/>
    <lineage>
        <taxon>Eukaryota</taxon>
        <taxon>Viridiplantae</taxon>
        <taxon>Streptophyta</taxon>
        <taxon>Embryophyta</taxon>
        <taxon>Tracheophyta</taxon>
        <taxon>Spermatophyta</taxon>
        <taxon>Magnoliopsida</taxon>
        <taxon>eudicotyledons</taxon>
        <taxon>Gunneridae</taxon>
        <taxon>Pentapetalae</taxon>
        <taxon>rosids</taxon>
        <taxon>Vitales</taxon>
        <taxon>Vitaceae</taxon>
        <taxon>Viteae</taxon>
        <taxon>Vitis</taxon>
    </lineage>
</organism>
<dbReference type="CDD" id="cd09272">
    <property type="entry name" value="RNase_HI_RT_Ty1"/>
    <property type="match status" value="1"/>
</dbReference>
<dbReference type="Proteomes" id="UP000288805">
    <property type="component" value="Unassembled WGS sequence"/>
</dbReference>
<dbReference type="EMBL" id="QGNW01001541">
    <property type="protein sequence ID" value="RVW37262.1"/>
    <property type="molecule type" value="Genomic_DNA"/>
</dbReference>
<dbReference type="AlphaFoldDB" id="A0A438DP99"/>
<reference evidence="1 2" key="1">
    <citation type="journal article" date="2018" name="PLoS Genet.">
        <title>Population sequencing reveals clonal diversity and ancestral inbreeding in the grapevine cultivar Chardonnay.</title>
        <authorList>
            <person name="Roach M.J."/>
            <person name="Johnson D.L."/>
            <person name="Bohlmann J."/>
            <person name="van Vuuren H.J."/>
            <person name="Jones S.J."/>
            <person name="Pretorius I.S."/>
            <person name="Schmidt S.A."/>
            <person name="Borneman A.R."/>
        </authorList>
    </citation>
    <scope>NUCLEOTIDE SEQUENCE [LARGE SCALE GENOMIC DNA]</scope>
    <source>
        <strain evidence="2">cv. Chardonnay</strain>
        <tissue evidence="1">Leaf</tissue>
    </source>
</reference>
<name>A0A438DP99_VITVI</name>
<sequence length="185" mass="20155">MEQAKSCPTLAVMDLWLSSSTGPKLNNEKLYHNTVGTLQYVTITRLEISYIHLDSVSLASQILIGPVVSMIKGPPMASMSFLVLALSHGVHQAKDAARSNTLVWIQSIGSCGNRACIAANLVAHARAKHIEVDVHFVCDKVLQKELDIQYVPTKHQVAAILTKPLSVSQLIVPKVELNVKVSHIT</sequence>
<accession>A0A438DP99</accession>
<evidence type="ECO:0000313" key="2">
    <source>
        <dbReference type="Proteomes" id="UP000288805"/>
    </source>
</evidence>
<evidence type="ECO:0000313" key="1">
    <source>
        <dbReference type="EMBL" id="RVW37262.1"/>
    </source>
</evidence>